<protein>
    <submittedName>
        <fullName evidence="1">Uncharacterized protein</fullName>
    </submittedName>
</protein>
<accession>A0AAV7UAL4</accession>
<evidence type="ECO:0000313" key="1">
    <source>
        <dbReference type="EMBL" id="KAJ1185982.1"/>
    </source>
</evidence>
<dbReference type="EMBL" id="JANPWB010000005">
    <property type="protein sequence ID" value="KAJ1185982.1"/>
    <property type="molecule type" value="Genomic_DNA"/>
</dbReference>
<evidence type="ECO:0000313" key="2">
    <source>
        <dbReference type="Proteomes" id="UP001066276"/>
    </source>
</evidence>
<comment type="caution">
    <text evidence="1">The sequence shown here is derived from an EMBL/GenBank/DDBJ whole genome shotgun (WGS) entry which is preliminary data.</text>
</comment>
<proteinExistence type="predicted"/>
<dbReference type="Proteomes" id="UP001066276">
    <property type="component" value="Chromosome 3_1"/>
</dbReference>
<keyword evidence="2" id="KW-1185">Reference proteome</keyword>
<reference evidence="1" key="1">
    <citation type="journal article" date="2022" name="bioRxiv">
        <title>Sequencing and chromosome-scale assembly of the giantPleurodeles waltlgenome.</title>
        <authorList>
            <person name="Brown T."/>
            <person name="Elewa A."/>
            <person name="Iarovenko S."/>
            <person name="Subramanian E."/>
            <person name="Araus A.J."/>
            <person name="Petzold A."/>
            <person name="Susuki M."/>
            <person name="Suzuki K.-i.T."/>
            <person name="Hayashi T."/>
            <person name="Toyoda A."/>
            <person name="Oliveira C."/>
            <person name="Osipova E."/>
            <person name="Leigh N.D."/>
            <person name="Simon A."/>
            <person name="Yun M.H."/>
        </authorList>
    </citation>
    <scope>NUCLEOTIDE SEQUENCE</scope>
    <source>
        <strain evidence="1">20211129_DDA</strain>
        <tissue evidence="1">Liver</tissue>
    </source>
</reference>
<sequence>MGVAALVCFGLTIIAFLWRLLLIYPLLRFFFPCPWATGGRREPQPRAPGGFQVSGASSTTRLALPAAAGRRVTLLRSMILTQDHHVGPLLRHSPMRRLSPISQQSPSHRGAPPGRSPLLLGAFIGALQGRTAAVKGLSCRRAPIGRVLRWSLVLNVISPSPQLL</sequence>
<name>A0AAV7UAL4_PLEWA</name>
<organism evidence="1 2">
    <name type="scientific">Pleurodeles waltl</name>
    <name type="common">Iberian ribbed newt</name>
    <dbReference type="NCBI Taxonomy" id="8319"/>
    <lineage>
        <taxon>Eukaryota</taxon>
        <taxon>Metazoa</taxon>
        <taxon>Chordata</taxon>
        <taxon>Craniata</taxon>
        <taxon>Vertebrata</taxon>
        <taxon>Euteleostomi</taxon>
        <taxon>Amphibia</taxon>
        <taxon>Batrachia</taxon>
        <taxon>Caudata</taxon>
        <taxon>Salamandroidea</taxon>
        <taxon>Salamandridae</taxon>
        <taxon>Pleurodelinae</taxon>
        <taxon>Pleurodeles</taxon>
    </lineage>
</organism>
<dbReference type="AlphaFoldDB" id="A0AAV7UAL4"/>
<gene>
    <name evidence="1" type="ORF">NDU88_002767</name>
</gene>